<evidence type="ECO:0000313" key="2">
    <source>
        <dbReference type="EMBL" id="GLQ01692.1"/>
    </source>
</evidence>
<reference evidence="2" key="2">
    <citation type="submission" date="2023-01" db="EMBL/GenBank/DDBJ databases">
        <title>Draft genome sequence of Pseudoalteromonas tetraodonis strain NBRC 103034.</title>
        <authorList>
            <person name="Sun Q."/>
            <person name="Mori K."/>
        </authorList>
    </citation>
    <scope>NUCLEOTIDE SEQUENCE</scope>
    <source>
        <strain evidence="2">NBRC 103034</strain>
    </source>
</reference>
<evidence type="ECO:0000313" key="3">
    <source>
        <dbReference type="Proteomes" id="UP001161408"/>
    </source>
</evidence>
<sequence length="276" mass="31224">MNLWKSFIFSVCFTSLFYSFYTHANLLISPTRIAFDERQRVAQVVVINNSKEYKTYRLAWEEKIAKPAGGYTRLEEGIAHPTALSNMVRMSPSQVRLAPGERQIVKLVLRRPQNLAEQEYRSHLLFQALPNENKKATQAIGIKIDLILSYSIPVLLRQGSKLPEVDIKSIALSNDQGKKSLHVSMQRKGEYSTFGNIEAFYKANNSDKEVKVAMVGSLSIYPEVLQPELTLNFFENNAITGPGKLRIVYTGLKEYRNTIFAEKTVSINTNSVGLLN</sequence>
<protein>
    <recommendedName>
        <fullName evidence="1">Pili assembly chaperone N-terminal domain-containing protein</fullName>
    </recommendedName>
</protein>
<dbReference type="Proteomes" id="UP001161408">
    <property type="component" value="Unassembled WGS sequence"/>
</dbReference>
<dbReference type="EMBL" id="BSNE01000002">
    <property type="protein sequence ID" value="GLQ01692.1"/>
    <property type="molecule type" value="Genomic_DNA"/>
</dbReference>
<feature type="domain" description="Pili assembly chaperone N-terminal" evidence="1">
    <location>
        <begin position="28"/>
        <end position="157"/>
    </location>
</feature>
<gene>
    <name evidence="2" type="ORF">GCM10007914_05730</name>
</gene>
<keyword evidence="3" id="KW-1185">Reference proteome</keyword>
<dbReference type="InterPro" id="IPR016147">
    <property type="entry name" value="Pili_assmbl_chaperone_N"/>
</dbReference>
<proteinExistence type="predicted"/>
<dbReference type="InterPro" id="IPR008962">
    <property type="entry name" value="PapD-like_sf"/>
</dbReference>
<reference evidence="2" key="1">
    <citation type="journal article" date="2014" name="Int. J. Syst. Evol. Microbiol.">
        <title>Complete genome sequence of Corynebacterium casei LMG S-19264T (=DSM 44701T), isolated from a smear-ripened cheese.</title>
        <authorList>
            <consortium name="US DOE Joint Genome Institute (JGI-PGF)"/>
            <person name="Walter F."/>
            <person name="Albersmeier A."/>
            <person name="Kalinowski J."/>
            <person name="Ruckert C."/>
        </authorList>
    </citation>
    <scope>NUCLEOTIDE SEQUENCE</scope>
    <source>
        <strain evidence="2">NBRC 103034</strain>
    </source>
</reference>
<dbReference type="GO" id="GO:0030288">
    <property type="term" value="C:outer membrane-bounded periplasmic space"/>
    <property type="evidence" value="ECO:0007669"/>
    <property type="project" value="InterPro"/>
</dbReference>
<dbReference type="SUPFAM" id="SSF49354">
    <property type="entry name" value="PapD-like"/>
    <property type="match status" value="1"/>
</dbReference>
<dbReference type="Pfam" id="PF00345">
    <property type="entry name" value="PapD_N"/>
    <property type="match status" value="1"/>
</dbReference>
<organism evidence="2 3">
    <name type="scientific">Pseudoalteromonas tetraodonis GFC</name>
    <dbReference type="NCBI Taxonomy" id="1315271"/>
    <lineage>
        <taxon>Bacteria</taxon>
        <taxon>Pseudomonadati</taxon>
        <taxon>Pseudomonadota</taxon>
        <taxon>Gammaproteobacteria</taxon>
        <taxon>Alteromonadales</taxon>
        <taxon>Pseudoalteromonadaceae</taxon>
        <taxon>Pseudoalteromonas</taxon>
    </lineage>
</organism>
<evidence type="ECO:0000259" key="1">
    <source>
        <dbReference type="Pfam" id="PF00345"/>
    </source>
</evidence>
<dbReference type="Gene3D" id="2.60.40.10">
    <property type="entry name" value="Immunoglobulins"/>
    <property type="match status" value="1"/>
</dbReference>
<comment type="caution">
    <text evidence="2">The sequence shown here is derived from an EMBL/GenBank/DDBJ whole genome shotgun (WGS) entry which is preliminary data.</text>
</comment>
<dbReference type="GO" id="GO:0071555">
    <property type="term" value="P:cell wall organization"/>
    <property type="evidence" value="ECO:0007669"/>
    <property type="project" value="InterPro"/>
</dbReference>
<accession>A0AA37S1N3</accession>
<name>A0AA37S1N3_9GAMM</name>
<dbReference type="InterPro" id="IPR013783">
    <property type="entry name" value="Ig-like_fold"/>
</dbReference>
<dbReference type="AlphaFoldDB" id="A0AA37S1N3"/>